<gene>
    <name evidence="6" type="ORF">SAMN05444365_11195</name>
</gene>
<evidence type="ECO:0000259" key="5">
    <source>
        <dbReference type="Pfam" id="PF07859"/>
    </source>
</evidence>
<sequence length="527" mass="57145">MALPYETLPGDVDRAISDDHAAIERIFQHLEAKRGDRRTLADQLIYQLSLHTTAAELAVYPDLAGAAADGRGLTDRIRAEHQRIQECLASIDRNNPGSPDFEEALDRLIAEMRKHVPEEERESLPALRDAVGPRRMAELGAAFADAKRRAPTRPHPSATGAPPVTRAFGAPAAMVDKVRDRTSGRQNKLATDASGLLEPQAQQVLDAYSSLNPKPIETLEPQRARKQPTPADAVSRVLADTGRPTDPEPVGSVEDITIPRPSGDIALRVYRPTPPVSARNMPIVIYFHGGGFVIGDLDSYDSTPRGLANREQCIVVSVEYRHAPEHPFPAAHDDALEATRWIYDHAADLGGDPDRIAIAGESAGGNLAASTCLQLRAEGGWLPAFQLLVYPMVTGTIDNESCADSADARPLSRAALSWYAKHTFSTPEAAKDPRFDVLNAPADRLRGLPPTLVITAERDPLRTQGQRYADRLIQAGVEVECRHYEGVPHEFFGMAPVLDAARDAQQHAANALHAVFTESHATGGRAG</sequence>
<dbReference type="CDD" id="cd12108">
    <property type="entry name" value="Hr-like"/>
    <property type="match status" value="1"/>
</dbReference>
<dbReference type="Proteomes" id="UP000242415">
    <property type="component" value="Unassembled WGS sequence"/>
</dbReference>
<proteinExistence type="inferred from homology"/>
<dbReference type="PANTHER" id="PTHR48081">
    <property type="entry name" value="AB HYDROLASE SUPERFAMILY PROTEIN C4A8.06C"/>
    <property type="match status" value="1"/>
</dbReference>
<reference evidence="7" key="1">
    <citation type="submission" date="2016-10" db="EMBL/GenBank/DDBJ databases">
        <authorList>
            <person name="Varghese N."/>
            <person name="Submissions S."/>
        </authorList>
    </citation>
    <scope>NUCLEOTIDE SEQUENCE [LARGE SCALE GENOMIC DNA]</scope>
    <source>
        <strain evidence="7">DSM 45245</strain>
    </source>
</reference>
<feature type="domain" description="Alpha/beta hydrolase fold-3" evidence="5">
    <location>
        <begin position="284"/>
        <end position="492"/>
    </location>
</feature>
<dbReference type="Gene3D" id="1.20.120.520">
    <property type="entry name" value="nmb1532 protein domain like"/>
    <property type="match status" value="1"/>
</dbReference>
<feature type="region of interest" description="Disordered" evidence="3">
    <location>
        <begin position="239"/>
        <end position="258"/>
    </location>
</feature>
<evidence type="ECO:0000313" key="6">
    <source>
        <dbReference type="EMBL" id="SDZ36463.1"/>
    </source>
</evidence>
<protein>
    <submittedName>
        <fullName evidence="6">Acetyl esterase/lipase</fullName>
    </submittedName>
</protein>
<dbReference type="SUPFAM" id="SSF53474">
    <property type="entry name" value="alpha/beta-Hydrolases"/>
    <property type="match status" value="1"/>
</dbReference>
<dbReference type="InterPro" id="IPR050300">
    <property type="entry name" value="GDXG_lipolytic_enzyme"/>
</dbReference>
<dbReference type="Pfam" id="PF01814">
    <property type="entry name" value="Hemerythrin"/>
    <property type="match status" value="1"/>
</dbReference>
<dbReference type="PANTHER" id="PTHR48081:SF8">
    <property type="entry name" value="ALPHA_BETA HYDROLASE FOLD-3 DOMAIN-CONTAINING PROTEIN-RELATED"/>
    <property type="match status" value="1"/>
</dbReference>
<dbReference type="Gene3D" id="3.40.50.1820">
    <property type="entry name" value="alpha/beta hydrolase"/>
    <property type="match status" value="1"/>
</dbReference>
<dbReference type="EMBL" id="FNPH01000011">
    <property type="protein sequence ID" value="SDZ36463.1"/>
    <property type="molecule type" value="Genomic_DNA"/>
</dbReference>
<evidence type="ECO:0000256" key="3">
    <source>
        <dbReference type="SAM" id="MobiDB-lite"/>
    </source>
</evidence>
<keyword evidence="7" id="KW-1185">Reference proteome</keyword>
<name>A0A1H3SEG2_9ACTN</name>
<evidence type="ECO:0000259" key="4">
    <source>
        <dbReference type="Pfam" id="PF01814"/>
    </source>
</evidence>
<evidence type="ECO:0000256" key="2">
    <source>
        <dbReference type="ARBA" id="ARBA00022801"/>
    </source>
</evidence>
<dbReference type="Pfam" id="PF07859">
    <property type="entry name" value="Abhydrolase_3"/>
    <property type="match status" value="1"/>
</dbReference>
<dbReference type="STRING" id="405436.SAMN05444365_11195"/>
<comment type="similarity">
    <text evidence="1">Belongs to the 'GDXG' lipolytic enzyme family.</text>
</comment>
<dbReference type="GO" id="GO:0016787">
    <property type="term" value="F:hydrolase activity"/>
    <property type="evidence" value="ECO:0007669"/>
    <property type="project" value="UniProtKB-KW"/>
</dbReference>
<accession>A0A1H3SEG2</accession>
<dbReference type="OrthoDB" id="3181909at2"/>
<keyword evidence="2" id="KW-0378">Hydrolase</keyword>
<dbReference type="FunFam" id="3.40.50.1820:FF:000089">
    <property type="entry name" value="Alpha/beta hydrolase"/>
    <property type="match status" value="1"/>
</dbReference>
<dbReference type="InterPro" id="IPR013094">
    <property type="entry name" value="AB_hydrolase_3"/>
</dbReference>
<evidence type="ECO:0000313" key="7">
    <source>
        <dbReference type="Proteomes" id="UP000242415"/>
    </source>
</evidence>
<dbReference type="RefSeq" id="WP_091561188.1">
    <property type="nucleotide sequence ID" value="NZ_FNPH01000011.1"/>
</dbReference>
<dbReference type="InterPro" id="IPR029058">
    <property type="entry name" value="AB_hydrolase_fold"/>
</dbReference>
<feature type="region of interest" description="Disordered" evidence="3">
    <location>
        <begin position="145"/>
        <end position="166"/>
    </location>
</feature>
<evidence type="ECO:0000256" key="1">
    <source>
        <dbReference type="ARBA" id="ARBA00010515"/>
    </source>
</evidence>
<dbReference type="InterPro" id="IPR012312">
    <property type="entry name" value="Hemerythrin-like"/>
</dbReference>
<dbReference type="AlphaFoldDB" id="A0A1H3SEG2"/>
<organism evidence="6 7">
    <name type="scientific">Micromonospora pattaloongensis</name>
    <dbReference type="NCBI Taxonomy" id="405436"/>
    <lineage>
        <taxon>Bacteria</taxon>
        <taxon>Bacillati</taxon>
        <taxon>Actinomycetota</taxon>
        <taxon>Actinomycetes</taxon>
        <taxon>Micromonosporales</taxon>
        <taxon>Micromonosporaceae</taxon>
        <taxon>Micromonospora</taxon>
    </lineage>
</organism>
<feature type="domain" description="Hemerythrin-like" evidence="4">
    <location>
        <begin position="14"/>
        <end position="127"/>
    </location>
</feature>